<evidence type="ECO:0000313" key="1">
    <source>
        <dbReference type="EMBL" id="KAK9087116.1"/>
    </source>
</evidence>
<gene>
    <name evidence="1" type="ORF">Syun_029510</name>
</gene>
<sequence length="251" mass="28020">MWTLWSAVDVMMSESVRAPESNLITYCVFAIRGIYGAKVRDPVECTDRDNDLIVHMGKEMDMFQLERDFNVSAWAYGQPADIRMLVTVDHEIKMFVGIPIYVARVALAYIDWRRQMVHSLLGGRGGAQLVTEEPSLSRRSPALRSKMGGSYRDDEGKPVVLQCVGKAAALIDGEFQSGESDLSFVTKSVKLAYGENYGLMQERRVAESLASIEESVRAPIGGVPEMFSTRIFDLSSYANLVQVMLVIHHCI</sequence>
<dbReference type="AlphaFoldDB" id="A0AAP0E5R7"/>
<proteinExistence type="predicted"/>
<name>A0AAP0E5R7_9MAGN</name>
<keyword evidence="2" id="KW-1185">Reference proteome</keyword>
<dbReference type="Proteomes" id="UP001420932">
    <property type="component" value="Unassembled WGS sequence"/>
</dbReference>
<organism evidence="1 2">
    <name type="scientific">Stephania yunnanensis</name>
    <dbReference type="NCBI Taxonomy" id="152371"/>
    <lineage>
        <taxon>Eukaryota</taxon>
        <taxon>Viridiplantae</taxon>
        <taxon>Streptophyta</taxon>
        <taxon>Embryophyta</taxon>
        <taxon>Tracheophyta</taxon>
        <taxon>Spermatophyta</taxon>
        <taxon>Magnoliopsida</taxon>
        <taxon>Ranunculales</taxon>
        <taxon>Menispermaceae</taxon>
        <taxon>Menispermoideae</taxon>
        <taxon>Cissampelideae</taxon>
        <taxon>Stephania</taxon>
    </lineage>
</organism>
<protein>
    <submittedName>
        <fullName evidence="1">Uncharacterized protein</fullName>
    </submittedName>
</protein>
<dbReference type="EMBL" id="JBBNAF010000013">
    <property type="protein sequence ID" value="KAK9087116.1"/>
    <property type="molecule type" value="Genomic_DNA"/>
</dbReference>
<accession>A0AAP0E5R7</accession>
<reference evidence="1 2" key="1">
    <citation type="submission" date="2024-01" db="EMBL/GenBank/DDBJ databases">
        <title>Genome assemblies of Stephania.</title>
        <authorList>
            <person name="Yang L."/>
        </authorList>
    </citation>
    <scope>NUCLEOTIDE SEQUENCE [LARGE SCALE GENOMIC DNA]</scope>
    <source>
        <strain evidence="1">YNDBR</strain>
        <tissue evidence="1">Leaf</tissue>
    </source>
</reference>
<comment type="caution">
    <text evidence="1">The sequence shown here is derived from an EMBL/GenBank/DDBJ whole genome shotgun (WGS) entry which is preliminary data.</text>
</comment>
<evidence type="ECO:0000313" key="2">
    <source>
        <dbReference type="Proteomes" id="UP001420932"/>
    </source>
</evidence>